<evidence type="ECO:0000259" key="8">
    <source>
        <dbReference type="PROSITE" id="PS50850"/>
    </source>
</evidence>
<feature type="region of interest" description="Disordered" evidence="6">
    <location>
        <begin position="96"/>
        <end position="119"/>
    </location>
</feature>
<evidence type="ECO:0000256" key="7">
    <source>
        <dbReference type="SAM" id="Phobius"/>
    </source>
</evidence>
<evidence type="ECO:0000256" key="5">
    <source>
        <dbReference type="ARBA" id="ARBA00023136"/>
    </source>
</evidence>
<evidence type="ECO:0000256" key="4">
    <source>
        <dbReference type="ARBA" id="ARBA00022989"/>
    </source>
</evidence>
<keyword evidence="4 7" id="KW-1133">Transmembrane helix</keyword>
<feature type="transmembrane region" description="Helical" evidence="7">
    <location>
        <begin position="140"/>
        <end position="161"/>
    </location>
</feature>
<dbReference type="InterPro" id="IPR036259">
    <property type="entry name" value="MFS_trans_sf"/>
</dbReference>
<feature type="domain" description="Major facilitator superfamily (MFS) profile" evidence="8">
    <location>
        <begin position="1"/>
        <end position="331"/>
    </location>
</feature>
<proteinExistence type="predicted"/>
<comment type="subcellular location">
    <subcellularLocation>
        <location evidence="1">Membrane</location>
        <topology evidence="1">Multi-pass membrane protein</topology>
    </subcellularLocation>
</comment>
<protein>
    <submittedName>
        <fullName evidence="9">Bifunctional purine biosynthesis protein PurH</fullName>
    </submittedName>
</protein>
<feature type="transmembrane region" description="Helical" evidence="7">
    <location>
        <begin position="39"/>
        <end position="59"/>
    </location>
</feature>
<dbReference type="PANTHER" id="PTHR23503">
    <property type="entry name" value="SOLUTE CARRIER FAMILY 2"/>
    <property type="match status" value="1"/>
</dbReference>
<evidence type="ECO:0000313" key="10">
    <source>
        <dbReference type="Proteomes" id="UP001465976"/>
    </source>
</evidence>
<dbReference type="InterPro" id="IPR020846">
    <property type="entry name" value="MFS_dom"/>
</dbReference>
<feature type="transmembrane region" description="Helical" evidence="7">
    <location>
        <begin position="204"/>
        <end position="223"/>
    </location>
</feature>
<dbReference type="InterPro" id="IPR005828">
    <property type="entry name" value="MFS_sugar_transport-like"/>
</dbReference>
<dbReference type="Gene3D" id="1.20.1250.20">
    <property type="entry name" value="MFS general substrate transporter like domains"/>
    <property type="match status" value="2"/>
</dbReference>
<dbReference type="Proteomes" id="UP001465976">
    <property type="component" value="Unassembled WGS sequence"/>
</dbReference>
<dbReference type="SUPFAM" id="SSF103473">
    <property type="entry name" value="MFS general substrate transporter"/>
    <property type="match status" value="2"/>
</dbReference>
<evidence type="ECO:0000256" key="6">
    <source>
        <dbReference type="SAM" id="MobiDB-lite"/>
    </source>
</evidence>
<feature type="transmembrane region" description="Helical" evidence="7">
    <location>
        <begin position="6"/>
        <end position="27"/>
    </location>
</feature>
<evidence type="ECO:0000256" key="1">
    <source>
        <dbReference type="ARBA" id="ARBA00004141"/>
    </source>
</evidence>
<sequence length="331" mass="34997">MDNFVFSVVTSVFTVGGLIGSAIANIFMDKYGRRGSARISAFCVALGSAIMGLSGGVTALSFGRFLVGIGSGIGICLGPVYLAEIAPKGIAGTVDSSSDPLLDESDPEAHPTEPTSHTPQTALTIPQILFHTPADVRKPLVIITCAMIGQQISGINAVLYYSTDILSQSLPELGKYVSLGITVVNVLMTFPPIFLAEKMGRKRLLMISTSSALVCLLMVGIGLNKNWVTISSIFIIGFVMSFAVGLGPIPFVMIPEVSPYHSVSGLSSIALTLNWFTNFIVGLFFLPLRNLLAGGDPSDGGDPSKQGRVFWVFAVALLTVMSVVGKMWKAN</sequence>
<dbReference type="Pfam" id="PF00083">
    <property type="entry name" value="Sugar_tr"/>
    <property type="match status" value="2"/>
</dbReference>
<keyword evidence="5 7" id="KW-0472">Membrane</keyword>
<name>A0ABR3FSW1_9AGAR</name>
<accession>A0ABR3FSW1</accession>
<evidence type="ECO:0000256" key="2">
    <source>
        <dbReference type="ARBA" id="ARBA00022448"/>
    </source>
</evidence>
<gene>
    <name evidence="9" type="primary">HGT20</name>
    <name evidence="9" type="ORF">V5O48_003567</name>
</gene>
<dbReference type="InterPro" id="IPR045263">
    <property type="entry name" value="GLUT"/>
</dbReference>
<dbReference type="EMBL" id="JBAHYK010000099">
    <property type="protein sequence ID" value="KAL0578417.1"/>
    <property type="molecule type" value="Genomic_DNA"/>
</dbReference>
<keyword evidence="2" id="KW-0813">Transport</keyword>
<evidence type="ECO:0000313" key="9">
    <source>
        <dbReference type="EMBL" id="KAL0578417.1"/>
    </source>
</evidence>
<comment type="caution">
    <text evidence="9">The sequence shown here is derived from an EMBL/GenBank/DDBJ whole genome shotgun (WGS) entry which is preliminary data.</text>
</comment>
<dbReference type="PROSITE" id="PS50850">
    <property type="entry name" value="MFS"/>
    <property type="match status" value="1"/>
</dbReference>
<feature type="transmembrane region" description="Helical" evidence="7">
    <location>
        <begin position="308"/>
        <end position="328"/>
    </location>
</feature>
<feature type="transmembrane region" description="Helical" evidence="7">
    <location>
        <begin position="266"/>
        <end position="288"/>
    </location>
</feature>
<keyword evidence="10" id="KW-1185">Reference proteome</keyword>
<dbReference type="PANTHER" id="PTHR23503:SF8">
    <property type="entry name" value="FACILITATED GLUCOSE TRANSPORTER PROTEIN 1"/>
    <property type="match status" value="1"/>
</dbReference>
<feature type="transmembrane region" description="Helical" evidence="7">
    <location>
        <begin position="65"/>
        <end position="83"/>
    </location>
</feature>
<evidence type="ECO:0000256" key="3">
    <source>
        <dbReference type="ARBA" id="ARBA00022692"/>
    </source>
</evidence>
<feature type="transmembrane region" description="Helical" evidence="7">
    <location>
        <begin position="173"/>
        <end position="195"/>
    </location>
</feature>
<keyword evidence="3 7" id="KW-0812">Transmembrane</keyword>
<feature type="transmembrane region" description="Helical" evidence="7">
    <location>
        <begin position="229"/>
        <end position="254"/>
    </location>
</feature>
<organism evidence="9 10">
    <name type="scientific">Marasmius crinis-equi</name>
    <dbReference type="NCBI Taxonomy" id="585013"/>
    <lineage>
        <taxon>Eukaryota</taxon>
        <taxon>Fungi</taxon>
        <taxon>Dikarya</taxon>
        <taxon>Basidiomycota</taxon>
        <taxon>Agaricomycotina</taxon>
        <taxon>Agaricomycetes</taxon>
        <taxon>Agaricomycetidae</taxon>
        <taxon>Agaricales</taxon>
        <taxon>Marasmiineae</taxon>
        <taxon>Marasmiaceae</taxon>
        <taxon>Marasmius</taxon>
    </lineage>
</organism>
<reference evidence="9 10" key="1">
    <citation type="submission" date="2024-02" db="EMBL/GenBank/DDBJ databases">
        <title>A draft genome for the cacao thread blight pathogen Marasmius crinis-equi.</title>
        <authorList>
            <person name="Cohen S.P."/>
            <person name="Baruah I.K."/>
            <person name="Amoako-Attah I."/>
            <person name="Bukari Y."/>
            <person name="Meinhardt L.W."/>
            <person name="Bailey B.A."/>
        </authorList>
    </citation>
    <scope>NUCLEOTIDE SEQUENCE [LARGE SCALE GENOMIC DNA]</scope>
    <source>
        <strain evidence="9 10">GH-76</strain>
    </source>
</reference>